<sequence>MTGLLNYCSFLCCQFTVFMMFYQTLHFDIRFLNSVMHFDLAHCMVWYKIDTLVYPLRVSMSGPTL</sequence>
<protein>
    <submittedName>
        <fullName evidence="2">Uncharacterized protein</fullName>
    </submittedName>
</protein>
<accession>A0A251SPF9</accession>
<dbReference type="Proteomes" id="UP000215914">
    <property type="component" value="Chromosome 13"/>
</dbReference>
<evidence type="ECO:0000313" key="2">
    <source>
        <dbReference type="EMBL" id="OTG00489.1"/>
    </source>
</evidence>
<evidence type="ECO:0000313" key="3">
    <source>
        <dbReference type="Proteomes" id="UP000215914"/>
    </source>
</evidence>
<dbReference type="AlphaFoldDB" id="A0A251SPF9"/>
<gene>
    <name evidence="2" type="ORF">HannXRQ_Chr13g0391611</name>
    <name evidence="1" type="ORF">HanXRQr2_Chr13g0617941</name>
</gene>
<reference evidence="1 3" key="1">
    <citation type="journal article" date="2017" name="Nature">
        <title>The sunflower genome provides insights into oil metabolism, flowering and Asterid evolution.</title>
        <authorList>
            <person name="Badouin H."/>
            <person name="Gouzy J."/>
            <person name="Grassa C.J."/>
            <person name="Murat F."/>
            <person name="Staton S.E."/>
            <person name="Cottret L."/>
            <person name="Lelandais-Briere C."/>
            <person name="Owens G.L."/>
            <person name="Carrere S."/>
            <person name="Mayjonade B."/>
            <person name="Legrand L."/>
            <person name="Gill N."/>
            <person name="Kane N.C."/>
            <person name="Bowers J.E."/>
            <person name="Hubner S."/>
            <person name="Bellec A."/>
            <person name="Berard A."/>
            <person name="Berges H."/>
            <person name="Blanchet N."/>
            <person name="Boniface M.C."/>
            <person name="Brunel D."/>
            <person name="Catrice O."/>
            <person name="Chaidir N."/>
            <person name="Claudel C."/>
            <person name="Donnadieu C."/>
            <person name="Faraut T."/>
            <person name="Fievet G."/>
            <person name="Helmstetter N."/>
            <person name="King M."/>
            <person name="Knapp S.J."/>
            <person name="Lai Z."/>
            <person name="Le Paslier M.C."/>
            <person name="Lippi Y."/>
            <person name="Lorenzon L."/>
            <person name="Mandel J.R."/>
            <person name="Marage G."/>
            <person name="Marchand G."/>
            <person name="Marquand E."/>
            <person name="Bret-Mestries E."/>
            <person name="Morien E."/>
            <person name="Nambeesan S."/>
            <person name="Nguyen T."/>
            <person name="Pegot-Espagnet P."/>
            <person name="Pouilly N."/>
            <person name="Raftis F."/>
            <person name="Sallet E."/>
            <person name="Schiex T."/>
            <person name="Thomas J."/>
            <person name="Vandecasteele C."/>
            <person name="Vares D."/>
            <person name="Vear F."/>
            <person name="Vautrin S."/>
            <person name="Crespi M."/>
            <person name="Mangin B."/>
            <person name="Burke J.M."/>
            <person name="Salse J."/>
            <person name="Munos S."/>
            <person name="Vincourt P."/>
            <person name="Rieseberg L.H."/>
            <person name="Langlade N.B."/>
        </authorList>
    </citation>
    <scope>NUCLEOTIDE SEQUENCE [LARGE SCALE GENOMIC DNA]</scope>
    <source>
        <strain evidence="3">cv. SF193</strain>
        <tissue evidence="1">Leaves</tissue>
    </source>
</reference>
<reference evidence="2" key="2">
    <citation type="submission" date="2017-02" db="EMBL/GenBank/DDBJ databases">
        <title>Sunflower complete genome.</title>
        <authorList>
            <person name="Langlade N."/>
            <person name="Munos S."/>
        </authorList>
    </citation>
    <scope>NUCLEOTIDE SEQUENCE [LARGE SCALE GENOMIC DNA]</scope>
    <source>
        <tissue evidence="2">Leaves</tissue>
    </source>
</reference>
<organism evidence="2 3">
    <name type="scientific">Helianthus annuus</name>
    <name type="common">Common sunflower</name>
    <dbReference type="NCBI Taxonomy" id="4232"/>
    <lineage>
        <taxon>Eukaryota</taxon>
        <taxon>Viridiplantae</taxon>
        <taxon>Streptophyta</taxon>
        <taxon>Embryophyta</taxon>
        <taxon>Tracheophyta</taxon>
        <taxon>Spermatophyta</taxon>
        <taxon>Magnoliopsida</taxon>
        <taxon>eudicotyledons</taxon>
        <taxon>Gunneridae</taxon>
        <taxon>Pentapetalae</taxon>
        <taxon>asterids</taxon>
        <taxon>campanulids</taxon>
        <taxon>Asterales</taxon>
        <taxon>Asteraceae</taxon>
        <taxon>Asteroideae</taxon>
        <taxon>Heliantheae alliance</taxon>
        <taxon>Heliantheae</taxon>
        <taxon>Helianthus</taxon>
    </lineage>
</organism>
<keyword evidence="3" id="KW-1185">Reference proteome</keyword>
<dbReference type="EMBL" id="MNCJ02000328">
    <property type="protein sequence ID" value="KAF5775963.1"/>
    <property type="molecule type" value="Genomic_DNA"/>
</dbReference>
<dbReference type="Gramene" id="mRNA:HanXRQr2_Chr13g0617941">
    <property type="protein sequence ID" value="CDS:HanXRQr2_Chr13g0617941.1"/>
    <property type="gene ID" value="HanXRQr2_Chr13g0617941"/>
</dbReference>
<dbReference type="InParanoid" id="A0A251SPF9"/>
<evidence type="ECO:0000313" key="1">
    <source>
        <dbReference type="EMBL" id="KAF5775963.1"/>
    </source>
</evidence>
<proteinExistence type="predicted"/>
<dbReference type="EMBL" id="CM007902">
    <property type="protein sequence ID" value="OTG00489.1"/>
    <property type="molecule type" value="Genomic_DNA"/>
</dbReference>
<reference evidence="1" key="3">
    <citation type="submission" date="2020-06" db="EMBL/GenBank/DDBJ databases">
        <title>Helianthus annuus Genome sequencing and assembly Release 2.</title>
        <authorList>
            <person name="Gouzy J."/>
            <person name="Langlade N."/>
            <person name="Munos S."/>
        </authorList>
    </citation>
    <scope>NUCLEOTIDE SEQUENCE</scope>
    <source>
        <tissue evidence="1">Leaves</tissue>
    </source>
</reference>
<name>A0A251SPF9_HELAN</name>